<evidence type="ECO:0000259" key="1">
    <source>
        <dbReference type="PROSITE" id="PS51746"/>
    </source>
</evidence>
<dbReference type="InterPro" id="IPR036457">
    <property type="entry name" value="PPM-type-like_dom_sf"/>
</dbReference>
<organism evidence="2 3">
    <name type="scientific">Kwoniella mangroviensis CBS 10435</name>
    <dbReference type="NCBI Taxonomy" id="1331196"/>
    <lineage>
        <taxon>Eukaryota</taxon>
        <taxon>Fungi</taxon>
        <taxon>Dikarya</taxon>
        <taxon>Basidiomycota</taxon>
        <taxon>Agaricomycotina</taxon>
        <taxon>Tremellomycetes</taxon>
        <taxon>Tremellales</taxon>
        <taxon>Cryptococcaceae</taxon>
        <taxon>Kwoniella</taxon>
    </lineage>
</organism>
<dbReference type="OrthoDB" id="416093at2759"/>
<dbReference type="Pfam" id="PF00481">
    <property type="entry name" value="PP2C"/>
    <property type="match status" value="1"/>
</dbReference>
<sequence length="409" mass="45325">MLLRSITIIAPKRGIGVRGVHDFIRGPTPGGTYKVPLNNPKIIGVYSSRGSREYQEDAAVVGSLQLPSSELQTTLRKLKSPVEWEPSSAGSEFLAGQVAAFGIFDGHGGKEVSTYLKDNLFQQIENVSSSDIPDLVEWTKKRHAGYFKRWRGGALSRWTKFASNGQKPAEGESMTLEERLTAAFLSADKVVLEDIEKSKRCGSTASVVLLHSLDEPAQPYWAAKKLSLTVAHCGDTRALLCYQPTGQVIPLTEKHHAESRVEASRLRRMGAELLVSDSFGESRWMGVVENTRGFGDGEWKPSGVTVEPEVTTRLIDGHEHSYLILLTDGLTSLLSDQELVDLIRHSFDPTRAAKTIVHFAEDLGASDNCTAVVVPLHGWGHVGGEDTTKERREWRRRRFGEMNTRMQRM</sequence>
<dbReference type="SUPFAM" id="SSF81606">
    <property type="entry name" value="PP2C-like"/>
    <property type="match status" value="1"/>
</dbReference>
<dbReference type="GO" id="GO:0004722">
    <property type="term" value="F:protein serine/threonine phosphatase activity"/>
    <property type="evidence" value="ECO:0007669"/>
    <property type="project" value="InterPro"/>
</dbReference>
<dbReference type="AlphaFoldDB" id="A0A1B9IN87"/>
<accession>A0A1B9IN87</accession>
<dbReference type="Gene3D" id="3.60.40.10">
    <property type="entry name" value="PPM-type phosphatase domain"/>
    <property type="match status" value="1"/>
</dbReference>
<dbReference type="InterPro" id="IPR015655">
    <property type="entry name" value="PP2C"/>
</dbReference>
<name>A0A1B9IN87_9TREE</name>
<reference evidence="3" key="2">
    <citation type="submission" date="2013-12" db="EMBL/GenBank/DDBJ databases">
        <title>Evolution of pathogenesis and genome organization in the Tremellales.</title>
        <authorList>
            <person name="Cuomo C."/>
            <person name="Litvintseva A."/>
            <person name="Heitman J."/>
            <person name="Chen Y."/>
            <person name="Sun S."/>
            <person name="Springer D."/>
            <person name="Dromer F."/>
            <person name="Young S."/>
            <person name="Zeng Q."/>
            <person name="Chapman S."/>
            <person name="Gujja S."/>
            <person name="Saif S."/>
            <person name="Birren B."/>
        </authorList>
    </citation>
    <scope>NUCLEOTIDE SEQUENCE [LARGE SCALE GENOMIC DNA]</scope>
    <source>
        <strain evidence="3">CBS 10435</strain>
    </source>
</reference>
<proteinExistence type="predicted"/>
<dbReference type="InterPro" id="IPR001932">
    <property type="entry name" value="PPM-type_phosphatase-like_dom"/>
</dbReference>
<protein>
    <submittedName>
        <fullName evidence="2">PP2Cc protein phosphatase</fullName>
    </submittedName>
</protein>
<dbReference type="Proteomes" id="UP000092583">
    <property type="component" value="Unassembled WGS sequence"/>
</dbReference>
<feature type="domain" description="PPM-type phosphatase" evidence="1">
    <location>
        <begin position="42"/>
        <end position="376"/>
    </location>
</feature>
<dbReference type="PANTHER" id="PTHR47992">
    <property type="entry name" value="PROTEIN PHOSPHATASE"/>
    <property type="match status" value="1"/>
</dbReference>
<dbReference type="CDD" id="cd00143">
    <property type="entry name" value="PP2Cc"/>
    <property type="match status" value="1"/>
</dbReference>
<gene>
    <name evidence="2" type="ORF">L486_05915</name>
</gene>
<keyword evidence="3" id="KW-1185">Reference proteome</keyword>
<evidence type="ECO:0000313" key="2">
    <source>
        <dbReference type="EMBL" id="OCF57056.1"/>
    </source>
</evidence>
<evidence type="ECO:0000313" key="3">
    <source>
        <dbReference type="Proteomes" id="UP000092583"/>
    </source>
</evidence>
<dbReference type="EMBL" id="KI669464">
    <property type="protein sequence ID" value="OCF57056.1"/>
    <property type="molecule type" value="Genomic_DNA"/>
</dbReference>
<dbReference type="SMART" id="SM00332">
    <property type="entry name" value="PP2Cc"/>
    <property type="match status" value="1"/>
</dbReference>
<reference evidence="2 3" key="1">
    <citation type="submission" date="2013-07" db="EMBL/GenBank/DDBJ databases">
        <title>The Genome Sequence of Kwoniella mangroviensis CBS10435.</title>
        <authorList>
            <consortium name="The Broad Institute Genome Sequencing Platform"/>
            <person name="Cuomo C."/>
            <person name="Litvintseva A."/>
            <person name="Chen Y."/>
            <person name="Heitman J."/>
            <person name="Sun S."/>
            <person name="Springer D."/>
            <person name="Dromer F."/>
            <person name="Young S.K."/>
            <person name="Zeng Q."/>
            <person name="Gargeya S."/>
            <person name="Fitzgerald M."/>
            <person name="Abouelleil A."/>
            <person name="Alvarado L."/>
            <person name="Berlin A.M."/>
            <person name="Chapman S.B."/>
            <person name="Dewar J."/>
            <person name="Goldberg J."/>
            <person name="Griggs A."/>
            <person name="Gujja S."/>
            <person name="Hansen M."/>
            <person name="Howarth C."/>
            <person name="Imamovic A."/>
            <person name="Larimer J."/>
            <person name="McCowan C."/>
            <person name="Murphy C."/>
            <person name="Pearson M."/>
            <person name="Priest M."/>
            <person name="Roberts A."/>
            <person name="Saif S."/>
            <person name="Shea T."/>
            <person name="Sykes S."/>
            <person name="Wortman J."/>
            <person name="Nusbaum C."/>
            <person name="Birren B."/>
        </authorList>
    </citation>
    <scope>NUCLEOTIDE SEQUENCE [LARGE SCALE GENOMIC DNA]</scope>
    <source>
        <strain evidence="2 3">CBS 10435</strain>
    </source>
</reference>
<dbReference type="PROSITE" id="PS51746">
    <property type="entry name" value="PPM_2"/>
    <property type="match status" value="1"/>
</dbReference>
<dbReference type="STRING" id="1331196.A0A1B9IN87"/>